<keyword evidence="1" id="KW-0732">Signal</keyword>
<sequence>MMRSLFLVALLSLAAASARAASPEEAFLDRLQAMAPVELQVAAGLGPPDPAARVRLAVPAPGQIELRTIAGPRAGQIETLAFQPSETGGLRVRLARGPAPVFDPDEIARCGAELEGEDILAIECSTRRGEMSRALIPPLRIYTIFLEADGPRLVAGGDLMGRIVYSPAGAKPAGPLTAGLQSNLADALRQMAAGPAAAPGRLPGGASGRGNWYGTDLLLTEVAGLDFVLARTADREAEARQVSTHWAFVFQPGEPDTLVWRMRRSRPGAADRLFWCVGRPVGDGVEVACHPGRRAPAGADPAVAFRLAPFPEWSIQVEAGEDNPYATVGSARLKTRPAP</sequence>
<accession>A0ABU0IJX5</accession>
<proteinExistence type="predicted"/>
<evidence type="ECO:0000256" key="1">
    <source>
        <dbReference type="SAM" id="SignalP"/>
    </source>
</evidence>
<evidence type="ECO:0000313" key="2">
    <source>
        <dbReference type="EMBL" id="MDQ0462312.1"/>
    </source>
</evidence>
<organism evidence="2 3">
    <name type="scientific">Caulobacter ginsengisoli</name>
    <dbReference type="NCBI Taxonomy" id="400775"/>
    <lineage>
        <taxon>Bacteria</taxon>
        <taxon>Pseudomonadati</taxon>
        <taxon>Pseudomonadota</taxon>
        <taxon>Alphaproteobacteria</taxon>
        <taxon>Caulobacterales</taxon>
        <taxon>Caulobacteraceae</taxon>
        <taxon>Caulobacter</taxon>
    </lineage>
</organism>
<evidence type="ECO:0000313" key="3">
    <source>
        <dbReference type="Proteomes" id="UP001228905"/>
    </source>
</evidence>
<dbReference type="Proteomes" id="UP001228905">
    <property type="component" value="Unassembled WGS sequence"/>
</dbReference>
<feature type="signal peptide" evidence="1">
    <location>
        <begin position="1"/>
        <end position="20"/>
    </location>
</feature>
<keyword evidence="3" id="KW-1185">Reference proteome</keyword>
<comment type="caution">
    <text evidence="2">The sequence shown here is derived from an EMBL/GenBank/DDBJ whole genome shotgun (WGS) entry which is preliminary data.</text>
</comment>
<reference evidence="2 3" key="1">
    <citation type="submission" date="2023-07" db="EMBL/GenBank/DDBJ databases">
        <title>Genomic Encyclopedia of Type Strains, Phase IV (KMG-IV): sequencing the most valuable type-strain genomes for metagenomic binning, comparative biology and taxonomic classification.</title>
        <authorList>
            <person name="Goeker M."/>
        </authorList>
    </citation>
    <scope>NUCLEOTIDE SEQUENCE [LARGE SCALE GENOMIC DNA]</scope>
    <source>
        <strain evidence="2 3">DSM 18695</strain>
    </source>
</reference>
<feature type="chain" id="PRO_5046156659" evidence="1">
    <location>
        <begin position="21"/>
        <end position="339"/>
    </location>
</feature>
<gene>
    <name evidence="2" type="ORF">QO010_000060</name>
</gene>
<dbReference type="EMBL" id="JAUSVS010000001">
    <property type="protein sequence ID" value="MDQ0462312.1"/>
    <property type="molecule type" value="Genomic_DNA"/>
</dbReference>
<dbReference type="RefSeq" id="WP_307344516.1">
    <property type="nucleotide sequence ID" value="NZ_JAUSVS010000001.1"/>
</dbReference>
<name>A0ABU0IJX5_9CAUL</name>
<protein>
    <submittedName>
        <fullName evidence="2">Uncharacterized protein</fullName>
    </submittedName>
</protein>